<feature type="non-terminal residue" evidence="1">
    <location>
        <position position="1"/>
    </location>
</feature>
<reference evidence="1 2" key="1">
    <citation type="journal article" date="2018" name="MBio">
        <title>Comparative Genomics Reveals the Core Gene Toolbox for the Fungus-Insect Symbiosis.</title>
        <authorList>
            <person name="Wang Y."/>
            <person name="Stata M."/>
            <person name="Wang W."/>
            <person name="Stajich J.E."/>
            <person name="White M.M."/>
            <person name="Moncalvo J.M."/>
        </authorList>
    </citation>
    <scope>NUCLEOTIDE SEQUENCE [LARGE SCALE GENOMIC DNA]</scope>
    <source>
        <strain evidence="1 2">AUS-126-30</strain>
    </source>
</reference>
<dbReference type="AntiFam" id="ANF00010">
    <property type="entry name" value="tRNA translation"/>
</dbReference>
<gene>
    <name evidence="1" type="ORF">BB558_003071</name>
</gene>
<evidence type="ECO:0000313" key="1">
    <source>
        <dbReference type="EMBL" id="PWA00846.1"/>
    </source>
</evidence>
<proteinExistence type="predicted"/>
<evidence type="ECO:0000313" key="2">
    <source>
        <dbReference type="Proteomes" id="UP000245591"/>
    </source>
</evidence>
<comment type="caution">
    <text evidence="1">The sequence shown here is derived from an EMBL/GenBank/DDBJ whole genome shotgun (WGS) entry which is preliminary data.</text>
</comment>
<keyword evidence="2" id="KW-1185">Reference proteome</keyword>
<accession>A0A2U1J6Z0</accession>
<dbReference type="EMBL" id="MBFU01000275">
    <property type="protein sequence ID" value="PWA00846.1"/>
    <property type="molecule type" value="Genomic_DNA"/>
</dbReference>
<dbReference type="Proteomes" id="UP000245591">
    <property type="component" value="Unassembled WGS sequence"/>
</dbReference>
<sequence>NKELASTDYQPGDTRYQNSLTLSGRAGDCSLIVISRSLVQIRVFGYLLPWRNWLARLTVNQEVASSSLAGSVWSYGLTVMTLDFESSSPSSTLGKTSCPVSSMVEREAFNLKVVGSIPTSGAYFFLNLLLISICPLR</sequence>
<protein>
    <submittedName>
        <fullName evidence="1">Uncharacterized protein</fullName>
    </submittedName>
</protein>
<organism evidence="1 2">
    <name type="scientific">Smittium angustum</name>
    <dbReference type="NCBI Taxonomy" id="133377"/>
    <lineage>
        <taxon>Eukaryota</taxon>
        <taxon>Fungi</taxon>
        <taxon>Fungi incertae sedis</taxon>
        <taxon>Zoopagomycota</taxon>
        <taxon>Kickxellomycotina</taxon>
        <taxon>Harpellomycetes</taxon>
        <taxon>Harpellales</taxon>
        <taxon>Legeriomycetaceae</taxon>
        <taxon>Smittium</taxon>
    </lineage>
</organism>
<dbReference type="AlphaFoldDB" id="A0A2U1J6Z0"/>
<name>A0A2U1J6Z0_SMIAN</name>